<dbReference type="AlphaFoldDB" id="A0A0N4XEE9"/>
<keyword evidence="3" id="KW-1185">Reference proteome</keyword>
<feature type="signal peptide" evidence="1">
    <location>
        <begin position="1"/>
        <end position="17"/>
    </location>
</feature>
<evidence type="ECO:0000313" key="3">
    <source>
        <dbReference type="Proteomes" id="UP000271162"/>
    </source>
</evidence>
<reference evidence="4" key="1">
    <citation type="submission" date="2017-02" db="UniProtKB">
        <authorList>
            <consortium name="WormBaseParasite"/>
        </authorList>
    </citation>
    <scope>IDENTIFICATION</scope>
</reference>
<reference evidence="2 3" key="2">
    <citation type="submission" date="2018-11" db="EMBL/GenBank/DDBJ databases">
        <authorList>
            <consortium name="Pathogen Informatics"/>
        </authorList>
    </citation>
    <scope>NUCLEOTIDE SEQUENCE [LARGE SCALE GENOMIC DNA]</scope>
</reference>
<evidence type="ECO:0000313" key="4">
    <source>
        <dbReference type="WBParaSite" id="NBR_0000090101-mRNA-1"/>
    </source>
</evidence>
<protein>
    <submittedName>
        <fullName evidence="4">ET module</fullName>
    </submittedName>
</protein>
<organism evidence="4">
    <name type="scientific">Nippostrongylus brasiliensis</name>
    <name type="common">Rat hookworm</name>
    <dbReference type="NCBI Taxonomy" id="27835"/>
    <lineage>
        <taxon>Eukaryota</taxon>
        <taxon>Metazoa</taxon>
        <taxon>Ecdysozoa</taxon>
        <taxon>Nematoda</taxon>
        <taxon>Chromadorea</taxon>
        <taxon>Rhabditida</taxon>
        <taxon>Rhabditina</taxon>
        <taxon>Rhabditomorpha</taxon>
        <taxon>Strongyloidea</taxon>
        <taxon>Heligmosomidae</taxon>
        <taxon>Nippostrongylus</taxon>
    </lineage>
</organism>
<dbReference type="EMBL" id="UYSL01000539">
    <property type="protein sequence ID" value="VDL64008.1"/>
    <property type="molecule type" value="Genomic_DNA"/>
</dbReference>
<name>A0A0N4XEE9_NIPBR</name>
<dbReference type="Pfam" id="PF01684">
    <property type="entry name" value="ET"/>
    <property type="match status" value="3"/>
</dbReference>
<keyword evidence="1" id="KW-0732">Signal</keyword>
<proteinExistence type="predicted"/>
<evidence type="ECO:0000313" key="2">
    <source>
        <dbReference type="EMBL" id="VDL64008.1"/>
    </source>
</evidence>
<gene>
    <name evidence="2" type="ORF">NBR_LOCUS902</name>
</gene>
<evidence type="ECO:0000256" key="1">
    <source>
        <dbReference type="SAM" id="SignalP"/>
    </source>
</evidence>
<dbReference type="Proteomes" id="UP000271162">
    <property type="component" value="Unassembled WGS sequence"/>
</dbReference>
<sequence>MLLELVVALAGVSLIQGANFGSISSANDFNEIQPFKSESNGPLKCYVGILSIGGLNPTDVGAEVLCDGLCGTIGASMVNKCSQTGEVTGCCCSTDNCNLNGTNIVGSLAVQPTEEAIVCYTGITTSGIIQPGSGWNVCRGECMTIKNGDGSDATVVYSCFPTSVSQTLGTVNNCQMVGNGITACACTSDSCADPSIQMIPDPAGAFDSEDSPISCWTGIYVNGMPVPGVPLMCYVGLFAPGSGINAGGEMACDGQCATLSSYVSGNKVTIFQCLSSNTCSALGLDNTCASLPMDRQYMNITAHPLPISTRPISCWNGEYLNGQPLDKPRGYQVCNGQCASFTQDFIYEGNKENLGLNNTCKALPGNSAGTTACCCDTADSCNYHGNPDRVSHAFIPS</sequence>
<dbReference type="WBParaSite" id="NBR_0000090101-mRNA-1">
    <property type="protein sequence ID" value="NBR_0000090101-mRNA-1"/>
    <property type="gene ID" value="NBR_0000090101"/>
</dbReference>
<accession>A0A0N4XEE9</accession>
<feature type="chain" id="PRO_5043124622" evidence="1">
    <location>
        <begin position="18"/>
        <end position="397"/>
    </location>
</feature>
<dbReference type="InterPro" id="IPR002603">
    <property type="entry name" value="ET_repeat"/>
</dbReference>